<evidence type="ECO:0000256" key="4">
    <source>
        <dbReference type="ARBA" id="ARBA00022692"/>
    </source>
</evidence>
<dbReference type="InterPro" id="IPR005829">
    <property type="entry name" value="Sugar_transporter_CS"/>
</dbReference>
<evidence type="ECO:0000256" key="5">
    <source>
        <dbReference type="ARBA" id="ARBA00022989"/>
    </source>
</evidence>
<dbReference type="InterPro" id="IPR036259">
    <property type="entry name" value="MFS_trans_sf"/>
</dbReference>
<gene>
    <name evidence="9" type="ORF">HMP0721_2498</name>
</gene>
<comment type="caution">
    <text evidence="9">The sequence shown here is derived from an EMBL/GenBank/DDBJ whole genome shotgun (WGS) entry which is preliminary data.</text>
</comment>
<dbReference type="InterPro" id="IPR050814">
    <property type="entry name" value="Myo-inositol_Transporter"/>
</dbReference>
<keyword evidence="3" id="KW-0813">Transport</keyword>
<dbReference type="Gene3D" id="1.20.1250.20">
    <property type="entry name" value="MFS general substrate transporter like domains"/>
    <property type="match status" value="1"/>
</dbReference>
<protein>
    <recommendedName>
        <fullName evidence="8">Major facilitator superfamily (MFS) profile domain-containing protein</fullName>
    </recommendedName>
</protein>
<dbReference type="GO" id="GO:0005886">
    <property type="term" value="C:plasma membrane"/>
    <property type="evidence" value="ECO:0007669"/>
    <property type="project" value="UniProtKB-SubCell"/>
</dbReference>
<dbReference type="eggNOG" id="COG2814">
    <property type="taxonomic scope" value="Bacteria"/>
</dbReference>
<dbReference type="InterPro" id="IPR005828">
    <property type="entry name" value="MFS_sugar_transport-like"/>
</dbReference>
<organism evidence="9 10">
    <name type="scientific">Pseudoramibacter alactolyticus ATCC 23263</name>
    <dbReference type="NCBI Taxonomy" id="887929"/>
    <lineage>
        <taxon>Bacteria</taxon>
        <taxon>Bacillati</taxon>
        <taxon>Bacillota</taxon>
        <taxon>Clostridia</taxon>
        <taxon>Eubacteriales</taxon>
        <taxon>Eubacteriaceae</taxon>
        <taxon>Pseudoramibacter</taxon>
    </lineage>
</organism>
<evidence type="ECO:0000313" key="10">
    <source>
        <dbReference type="Proteomes" id="UP000004754"/>
    </source>
</evidence>
<dbReference type="SUPFAM" id="SSF103473">
    <property type="entry name" value="MFS general substrate transporter"/>
    <property type="match status" value="1"/>
</dbReference>
<evidence type="ECO:0000256" key="1">
    <source>
        <dbReference type="ARBA" id="ARBA00004651"/>
    </source>
</evidence>
<keyword evidence="5 7" id="KW-1133">Transmembrane helix</keyword>
<evidence type="ECO:0000256" key="3">
    <source>
        <dbReference type="ARBA" id="ARBA00022448"/>
    </source>
</evidence>
<name>E6MKG2_9FIRM</name>
<comment type="subcellular location">
    <subcellularLocation>
        <location evidence="1">Cell membrane</location>
        <topology evidence="1">Multi-pass membrane protein</topology>
    </subcellularLocation>
</comment>
<feature type="non-terminal residue" evidence="9">
    <location>
        <position position="195"/>
    </location>
</feature>
<comment type="similarity">
    <text evidence="2">Belongs to the major facilitator superfamily. Sugar transporter (TC 2.A.1.1) family.</text>
</comment>
<evidence type="ECO:0000256" key="7">
    <source>
        <dbReference type="SAM" id="Phobius"/>
    </source>
</evidence>
<dbReference type="PANTHER" id="PTHR48020:SF12">
    <property type="entry name" value="PROTON MYO-INOSITOL COTRANSPORTER"/>
    <property type="match status" value="1"/>
</dbReference>
<reference evidence="9 10" key="1">
    <citation type="submission" date="2010-12" db="EMBL/GenBank/DDBJ databases">
        <authorList>
            <person name="Muzny D."/>
            <person name="Qin X."/>
            <person name="Deng J."/>
            <person name="Jiang H."/>
            <person name="Liu Y."/>
            <person name="Qu J."/>
            <person name="Song X.-Z."/>
            <person name="Zhang L."/>
            <person name="Thornton R."/>
            <person name="Coyle M."/>
            <person name="Francisco L."/>
            <person name="Jackson L."/>
            <person name="Javaid M."/>
            <person name="Korchina V."/>
            <person name="Kovar C."/>
            <person name="Mata R."/>
            <person name="Mathew T."/>
            <person name="Ngo R."/>
            <person name="Nguyen L."/>
            <person name="Nguyen N."/>
            <person name="Okwuonu G."/>
            <person name="Ongeri F."/>
            <person name="Pham C."/>
            <person name="Simmons D."/>
            <person name="Wilczek-Boney K."/>
            <person name="Hale W."/>
            <person name="Jakkamsetti A."/>
            <person name="Pham P."/>
            <person name="Ruth R."/>
            <person name="San Lucas F."/>
            <person name="Warren J."/>
            <person name="Zhang J."/>
            <person name="Zhao Z."/>
            <person name="Zhou C."/>
            <person name="Zhu D."/>
            <person name="Lee S."/>
            <person name="Bess C."/>
            <person name="Blankenburg K."/>
            <person name="Forbes L."/>
            <person name="Fu Q."/>
            <person name="Gubbala S."/>
            <person name="Hirani K."/>
            <person name="Jayaseelan J.C."/>
            <person name="Lara F."/>
            <person name="Munidasa M."/>
            <person name="Palculict T."/>
            <person name="Patil S."/>
            <person name="Pu L.-L."/>
            <person name="Saada N."/>
            <person name="Tang L."/>
            <person name="Weissenberger G."/>
            <person name="Zhu Y."/>
            <person name="Hemphill L."/>
            <person name="Shang Y."/>
            <person name="Youmans B."/>
            <person name="Ayvaz T."/>
            <person name="Ross M."/>
            <person name="Santibanez J."/>
            <person name="Aqrawi P."/>
            <person name="Gross S."/>
            <person name="Joshi V."/>
            <person name="Fowler G."/>
            <person name="Nazareth L."/>
            <person name="Reid J."/>
            <person name="Worley K."/>
            <person name="Petrosino J."/>
            <person name="Highlander S."/>
            <person name="Gibbs R."/>
        </authorList>
    </citation>
    <scope>NUCLEOTIDE SEQUENCE [LARGE SCALE GENOMIC DNA]</scope>
    <source>
        <strain evidence="9 10">ATCC 23263</strain>
    </source>
</reference>
<dbReference type="Proteomes" id="UP000004754">
    <property type="component" value="Unassembled WGS sequence"/>
</dbReference>
<feature type="transmembrane region" description="Helical" evidence="7">
    <location>
        <begin position="14"/>
        <end position="38"/>
    </location>
</feature>
<dbReference type="AlphaFoldDB" id="E6MKG2"/>
<feature type="domain" description="Major facilitator superfamily (MFS) profile" evidence="8">
    <location>
        <begin position="1"/>
        <end position="195"/>
    </location>
</feature>
<dbReference type="EMBL" id="AEQN01000056">
    <property type="protein sequence ID" value="EFV00424.1"/>
    <property type="molecule type" value="Genomic_DNA"/>
</dbReference>
<dbReference type="PANTHER" id="PTHR48020">
    <property type="entry name" value="PROTON MYO-INOSITOL COTRANSPORTER"/>
    <property type="match status" value="1"/>
</dbReference>
<dbReference type="PROSITE" id="PS00217">
    <property type="entry name" value="SUGAR_TRANSPORT_2"/>
    <property type="match status" value="1"/>
</dbReference>
<proteinExistence type="inferred from homology"/>
<dbReference type="InterPro" id="IPR020846">
    <property type="entry name" value="MFS_dom"/>
</dbReference>
<evidence type="ECO:0000256" key="6">
    <source>
        <dbReference type="ARBA" id="ARBA00023136"/>
    </source>
</evidence>
<evidence type="ECO:0000313" key="9">
    <source>
        <dbReference type="EMBL" id="EFV00424.1"/>
    </source>
</evidence>
<sequence length="195" mass="20999">MLGALATTFSPNVFVMYVFRFVLGFAVGAASATVPVYLAENAPKRIRGSIVAIDQLMIVTGQLLAFSMNAIINAAHGGPQLIIKANNNPDSLGITKGTYSWDQILALQASKGGPLEGDRYRAFVENLVIQSGNGAAWRWMLVLCSIPAIALWIGIRLMPESARWYLAKGRVADAVGALKRVRDPQKDGPLDAEVE</sequence>
<dbReference type="STRING" id="887929.HMP0721_2498"/>
<feature type="transmembrane region" description="Helical" evidence="7">
    <location>
        <begin position="136"/>
        <end position="155"/>
    </location>
</feature>
<keyword evidence="6 7" id="KW-0472">Membrane</keyword>
<dbReference type="GO" id="GO:0022857">
    <property type="term" value="F:transmembrane transporter activity"/>
    <property type="evidence" value="ECO:0007669"/>
    <property type="project" value="InterPro"/>
</dbReference>
<dbReference type="PROSITE" id="PS50850">
    <property type="entry name" value="MFS"/>
    <property type="match status" value="1"/>
</dbReference>
<keyword evidence="4 7" id="KW-0812">Transmembrane</keyword>
<evidence type="ECO:0000259" key="8">
    <source>
        <dbReference type="PROSITE" id="PS50850"/>
    </source>
</evidence>
<dbReference type="Pfam" id="PF00083">
    <property type="entry name" value="Sugar_tr"/>
    <property type="match status" value="2"/>
</dbReference>
<accession>E6MKG2</accession>
<dbReference type="HOGENOM" id="CLU_1399043_0_0_9"/>
<keyword evidence="10" id="KW-1185">Reference proteome</keyword>
<evidence type="ECO:0000256" key="2">
    <source>
        <dbReference type="ARBA" id="ARBA00010992"/>
    </source>
</evidence>
<feature type="transmembrane region" description="Helical" evidence="7">
    <location>
        <begin position="50"/>
        <end position="72"/>
    </location>
</feature>